<dbReference type="SUPFAM" id="SSF56059">
    <property type="entry name" value="Glutathione synthetase ATP-binding domain-like"/>
    <property type="match status" value="1"/>
</dbReference>
<evidence type="ECO:0000256" key="8">
    <source>
        <dbReference type="PIRNR" id="PIRNR038186"/>
    </source>
</evidence>
<evidence type="ECO:0000256" key="10">
    <source>
        <dbReference type="PIRSR" id="PIRSR038186-2"/>
    </source>
</evidence>
<comment type="function">
    <text evidence="8">Kinase that can phosphorylate various inositol polyphosphate such as Ins(3,4,5,6)P4 or Ins(1,3,4)P3.</text>
</comment>
<feature type="binding site" evidence="9">
    <location>
        <position position="317"/>
    </location>
    <ligand>
        <name>1D-myo-inositol 1,3,4-trisphosphate</name>
        <dbReference type="ChEBI" id="CHEBI:58414"/>
    </ligand>
</feature>
<dbReference type="EMBL" id="LUGH01000172">
    <property type="protein sequence ID" value="OBZ88149.1"/>
    <property type="molecule type" value="Genomic_DNA"/>
</dbReference>
<keyword evidence="5 8" id="KW-0418">Kinase</keyword>
<feature type="binding site" evidence="9">
    <location>
        <position position="221"/>
    </location>
    <ligand>
        <name>ATP</name>
        <dbReference type="ChEBI" id="CHEBI:30616"/>
    </ligand>
</feature>
<feature type="domain" description="Inositol 1,3,4-trisphosphate 5/6-kinase ATP-grasp" evidence="11">
    <location>
        <begin position="139"/>
        <end position="332"/>
    </location>
</feature>
<dbReference type="GO" id="GO:0052725">
    <property type="term" value="F:inositol-1,3,4-trisphosphate 6-kinase activity"/>
    <property type="evidence" value="ECO:0007669"/>
    <property type="project" value="InterPro"/>
</dbReference>
<evidence type="ECO:0000256" key="9">
    <source>
        <dbReference type="PIRSR" id="PIRSR038186-1"/>
    </source>
</evidence>
<evidence type="ECO:0000259" key="11">
    <source>
        <dbReference type="Pfam" id="PF05770"/>
    </source>
</evidence>
<dbReference type="InterPro" id="IPR041429">
    <property type="entry name" value="ITPK1_N"/>
</dbReference>
<dbReference type="PANTHER" id="PTHR14217">
    <property type="entry name" value="INOSITOL-TETRAKISPHOSPHATE 1-KINASE"/>
    <property type="match status" value="1"/>
</dbReference>
<evidence type="ECO:0000313" key="13">
    <source>
        <dbReference type="EMBL" id="OBZ88149.1"/>
    </source>
</evidence>
<feature type="binding site" evidence="9">
    <location>
        <position position="157"/>
    </location>
    <ligand>
        <name>ATP</name>
        <dbReference type="ChEBI" id="CHEBI:30616"/>
    </ligand>
</feature>
<dbReference type="InterPro" id="IPR008656">
    <property type="entry name" value="Inositol_tetrakis-P_1-kinase"/>
</dbReference>
<dbReference type="Pfam" id="PF05770">
    <property type="entry name" value="Ins134_P3_kin"/>
    <property type="match status" value="1"/>
</dbReference>
<evidence type="ECO:0000313" key="14">
    <source>
        <dbReference type="Proteomes" id="UP000093000"/>
    </source>
</evidence>
<feature type="binding site" evidence="9">
    <location>
        <position position="61"/>
    </location>
    <ligand>
        <name>1D-myo-inositol 1,3,4-trisphosphate</name>
        <dbReference type="ChEBI" id="CHEBI:58414"/>
    </ligand>
</feature>
<dbReference type="GO" id="GO:0032957">
    <property type="term" value="P:inositol trisphosphate metabolic process"/>
    <property type="evidence" value="ECO:0007669"/>
    <property type="project" value="InterPro"/>
</dbReference>
<feature type="binding site" evidence="10">
    <location>
        <position position="311"/>
    </location>
    <ligand>
        <name>Mg(2+)</name>
        <dbReference type="ChEBI" id="CHEBI:18420"/>
        <label>2</label>
    </ligand>
</feature>
<dbReference type="PANTHER" id="PTHR14217:SF1">
    <property type="entry name" value="INOSITOL-TETRAKISPHOSPHATE 1-KINASE"/>
    <property type="match status" value="1"/>
</dbReference>
<gene>
    <name evidence="13" type="primary">ITPK1</name>
    <name evidence="13" type="ORF">A0J61_03801</name>
</gene>
<comment type="similarity">
    <text evidence="1 8">Belongs to the ITPK1 family.</text>
</comment>
<keyword evidence="14" id="KW-1185">Reference proteome</keyword>
<dbReference type="Gene3D" id="3.40.50.11370">
    <property type="match status" value="1"/>
</dbReference>
<evidence type="ECO:0000259" key="12">
    <source>
        <dbReference type="Pfam" id="PF17927"/>
    </source>
</evidence>
<dbReference type="InParanoid" id="A0A1C7NHB2"/>
<keyword evidence="2 8" id="KW-0808">Transferase</keyword>
<comment type="catalytic activity">
    <reaction evidence="8">
        <text>1D-myo-inositol 3,4,5,6-tetrakisphosphate + ATP = 1D-myo-inositol 1,3,4,5,6-pentakisphosphate + ADP + H(+)</text>
        <dbReference type="Rhea" id="RHEA:12452"/>
        <dbReference type="ChEBI" id="CHEBI:15378"/>
        <dbReference type="ChEBI" id="CHEBI:30616"/>
        <dbReference type="ChEBI" id="CHEBI:57539"/>
        <dbReference type="ChEBI" id="CHEBI:57733"/>
        <dbReference type="ChEBI" id="CHEBI:456216"/>
        <dbReference type="EC" id="2.7.1.134"/>
    </reaction>
</comment>
<feature type="binding site" evidence="9">
    <location>
        <position position="20"/>
    </location>
    <ligand>
        <name>1D-myo-inositol 1,3,4-trisphosphate</name>
        <dbReference type="ChEBI" id="CHEBI:58414"/>
    </ligand>
</feature>
<dbReference type="STRING" id="101091.A0A1C7NHB2"/>
<dbReference type="GO" id="GO:0047325">
    <property type="term" value="F:inositol-3,4,5,6-tetrakisphosphate 1-kinase activity"/>
    <property type="evidence" value="ECO:0007669"/>
    <property type="project" value="UniProtKB-EC"/>
</dbReference>
<evidence type="ECO:0000256" key="1">
    <source>
        <dbReference type="ARBA" id="ARBA00009601"/>
    </source>
</evidence>
<feature type="binding site" evidence="9">
    <location>
        <position position="168"/>
    </location>
    <ligand>
        <name>1D-myo-inositol 1,3,4-trisphosphate</name>
        <dbReference type="ChEBI" id="CHEBI:58414"/>
    </ligand>
</feature>
<dbReference type="GO" id="GO:0005737">
    <property type="term" value="C:cytoplasm"/>
    <property type="evidence" value="ECO:0007669"/>
    <property type="project" value="TreeGrafter"/>
</dbReference>
<sequence>MPGNISQDMKTVGLIFTRKKIERSGFIGLEDYALKRNLRVIHIDLNMPIEEQGELDLVVHKMTDLVAKIERGDKEAARLYQRFIDYSKRHPEVIVIDTWPNIEKVLDRMLLYHHTKTCAARDTIEGDPLFYVPKSIALDSIRNWGNNIDIKFPAMCKRRTACSSTEAHQMTLIPSERGMLQLQKYYGDEDSVILQEFIQHDGVIVKVYVADGQITASTRPSFKNLDQTGDVVHFDSQTLPKHFETKNELSDGLDRVFLRSDPDDIHLHKEALLDMDRLQMIADSLYHQLGLTFFGFDVLLQAQTNAYYVVDVNYFPSFKNVDNFHSMFVDILKRRLAH</sequence>
<dbReference type="OrthoDB" id="25308at2759"/>
<evidence type="ECO:0000256" key="7">
    <source>
        <dbReference type="ARBA" id="ARBA00022842"/>
    </source>
</evidence>
<accession>A0A1C7NHB2</accession>
<feature type="binding site" evidence="10">
    <location>
        <position position="311"/>
    </location>
    <ligand>
        <name>Mg(2+)</name>
        <dbReference type="ChEBI" id="CHEBI:18420"/>
        <label>1</label>
    </ligand>
</feature>
<dbReference type="Pfam" id="PF17927">
    <property type="entry name" value="Ins134_P3_kin_N"/>
    <property type="match status" value="1"/>
</dbReference>
<feature type="binding site" evidence="9">
    <location>
        <begin position="195"/>
        <end position="206"/>
    </location>
    <ligand>
        <name>ATP</name>
        <dbReference type="ChEBI" id="CHEBI:30616"/>
    </ligand>
</feature>
<dbReference type="PIRSF" id="PIRSF038186">
    <property type="entry name" value="ITPK"/>
    <property type="match status" value="1"/>
</dbReference>
<name>A0A1C7NHB2_9FUNG</name>
<evidence type="ECO:0000256" key="3">
    <source>
        <dbReference type="ARBA" id="ARBA00022723"/>
    </source>
</evidence>
<comment type="subunit">
    <text evidence="8">Monomer.</text>
</comment>
<feature type="binding site" evidence="9">
    <location>
        <position position="313"/>
    </location>
    <ligand>
        <name>1D-myo-inositol 1,3,4-trisphosphate</name>
        <dbReference type="ChEBI" id="CHEBI:58414"/>
    </ligand>
</feature>
<dbReference type="GO" id="GO:0000287">
    <property type="term" value="F:magnesium ion binding"/>
    <property type="evidence" value="ECO:0007669"/>
    <property type="project" value="InterPro"/>
</dbReference>
<evidence type="ECO:0000256" key="4">
    <source>
        <dbReference type="ARBA" id="ARBA00022741"/>
    </source>
</evidence>
<protein>
    <recommendedName>
        <fullName evidence="8">Inositol-tetrakisphosphate 1-kinase</fullName>
        <ecNumber evidence="8">2.7.1.134</ecNumber>
    </recommendedName>
</protein>
<dbReference type="AlphaFoldDB" id="A0A1C7NHB2"/>
<comment type="caution">
    <text evidence="13">The sequence shown here is derived from an EMBL/GenBank/DDBJ whole genome shotgun (WGS) entry which is preliminary data.</text>
</comment>
<evidence type="ECO:0000256" key="2">
    <source>
        <dbReference type="ARBA" id="ARBA00022679"/>
    </source>
</evidence>
<organism evidence="13 14">
    <name type="scientific">Choanephora cucurbitarum</name>
    <dbReference type="NCBI Taxonomy" id="101091"/>
    <lineage>
        <taxon>Eukaryota</taxon>
        <taxon>Fungi</taxon>
        <taxon>Fungi incertae sedis</taxon>
        <taxon>Mucoromycota</taxon>
        <taxon>Mucoromycotina</taxon>
        <taxon>Mucoromycetes</taxon>
        <taxon>Mucorales</taxon>
        <taxon>Mucorineae</taxon>
        <taxon>Choanephoraceae</taxon>
        <taxon>Choanephoroideae</taxon>
        <taxon>Choanephora</taxon>
    </lineage>
</organism>
<dbReference type="Gene3D" id="3.30.1490.220">
    <property type="match status" value="1"/>
</dbReference>
<feature type="binding site" evidence="10">
    <location>
        <position position="297"/>
    </location>
    <ligand>
        <name>Mg(2+)</name>
        <dbReference type="ChEBI" id="CHEBI:18420"/>
        <label>1</label>
    </ligand>
</feature>
<proteinExistence type="inferred from homology"/>
<feature type="binding site" evidence="10">
    <location>
        <position position="313"/>
    </location>
    <ligand>
        <name>Mg(2+)</name>
        <dbReference type="ChEBI" id="CHEBI:18420"/>
        <label>2</label>
    </ligand>
</feature>
<dbReference type="Proteomes" id="UP000093000">
    <property type="component" value="Unassembled WGS sequence"/>
</dbReference>
<evidence type="ECO:0000256" key="5">
    <source>
        <dbReference type="ARBA" id="ARBA00022777"/>
    </source>
</evidence>
<dbReference type="InterPro" id="IPR040464">
    <property type="entry name" value="InsP(3)kin_ATP-grasp"/>
</dbReference>
<dbReference type="GO" id="GO:0005524">
    <property type="term" value="F:ATP binding"/>
    <property type="evidence" value="ECO:0007669"/>
    <property type="project" value="UniProtKB-KW"/>
</dbReference>
<reference evidence="13 14" key="1">
    <citation type="submission" date="2016-03" db="EMBL/GenBank/DDBJ databases">
        <title>Choanephora cucurbitarum.</title>
        <authorList>
            <person name="Min B."/>
            <person name="Park H."/>
            <person name="Park J.-H."/>
            <person name="Shin H.-D."/>
            <person name="Choi I.-G."/>
        </authorList>
    </citation>
    <scope>NUCLEOTIDE SEQUENCE [LARGE SCALE GENOMIC DNA]</scope>
    <source>
        <strain evidence="13 14">KUS-F28377</strain>
    </source>
</reference>
<dbReference type="GO" id="GO:0052726">
    <property type="term" value="F:inositol-1,3,4-trisphosphate 5-kinase activity"/>
    <property type="evidence" value="ECO:0007669"/>
    <property type="project" value="InterPro"/>
</dbReference>
<feature type="domain" description="Inositol-tetrakisphosphate 1-kinase N-terminal" evidence="12">
    <location>
        <begin position="12"/>
        <end position="100"/>
    </location>
</feature>
<feature type="binding site" evidence="9">
    <location>
        <position position="108"/>
    </location>
    <ligand>
        <name>ATP</name>
        <dbReference type="ChEBI" id="CHEBI:30616"/>
    </ligand>
</feature>
<keyword evidence="7 8" id="KW-0460">Magnesium</keyword>
<dbReference type="EC" id="2.7.1.134" evidence="8"/>
<feature type="binding site" evidence="9">
    <location>
        <position position="206"/>
    </location>
    <ligand>
        <name>1D-myo-inositol 1,3,4-trisphosphate</name>
        <dbReference type="ChEBI" id="CHEBI:58414"/>
    </ligand>
</feature>
<keyword evidence="4 8" id="KW-0547">Nucleotide-binding</keyword>
<evidence type="ECO:0000256" key="6">
    <source>
        <dbReference type="ARBA" id="ARBA00022840"/>
    </source>
</evidence>
<comment type="cofactor">
    <cofactor evidence="8 10">
        <name>Mg(2+)</name>
        <dbReference type="ChEBI" id="CHEBI:18420"/>
    </cofactor>
    <text evidence="8 10">Binds 2 magnesium ions per subunit.</text>
</comment>
<keyword evidence="6 8" id="KW-0067">ATP-binding</keyword>
<keyword evidence="3 8" id="KW-0479">Metal-binding</keyword>